<dbReference type="PANTHER" id="PTHR24100:SF130">
    <property type="entry name" value="BUTYROPHILIN-LIKE PROTEIN 9"/>
    <property type="match status" value="1"/>
</dbReference>
<accession>A0A8C1Y8J5</accession>
<dbReference type="InterPro" id="IPR007110">
    <property type="entry name" value="Ig-like_dom"/>
</dbReference>
<dbReference type="SMART" id="SM00409">
    <property type="entry name" value="IG"/>
    <property type="match status" value="3"/>
</dbReference>
<dbReference type="InterPro" id="IPR003599">
    <property type="entry name" value="Ig_sub"/>
</dbReference>
<evidence type="ECO:0000256" key="5">
    <source>
        <dbReference type="ARBA" id="ARBA00023180"/>
    </source>
</evidence>
<dbReference type="GO" id="GO:0050852">
    <property type="term" value="P:T cell receptor signaling pathway"/>
    <property type="evidence" value="ECO:0007669"/>
    <property type="project" value="TreeGrafter"/>
</dbReference>
<keyword evidence="3" id="KW-0472">Membrane</keyword>
<dbReference type="GO" id="GO:0050863">
    <property type="term" value="P:regulation of T cell activation"/>
    <property type="evidence" value="ECO:0007669"/>
    <property type="project" value="UniProtKB-ARBA"/>
</dbReference>
<dbReference type="SUPFAM" id="SSF48726">
    <property type="entry name" value="Immunoglobulin"/>
    <property type="match status" value="3"/>
</dbReference>
<proteinExistence type="predicted"/>
<dbReference type="AlphaFoldDB" id="A0A8C1Y8J5"/>
<dbReference type="Pfam" id="PF07686">
    <property type="entry name" value="V-set"/>
    <property type="match status" value="3"/>
</dbReference>
<dbReference type="GO" id="GO:1903037">
    <property type="term" value="P:regulation of leukocyte cell-cell adhesion"/>
    <property type="evidence" value="ECO:0007669"/>
    <property type="project" value="UniProtKB-ARBA"/>
</dbReference>
<feature type="coiled-coil region" evidence="7">
    <location>
        <begin position="522"/>
        <end position="556"/>
    </location>
</feature>
<dbReference type="GO" id="GO:0005102">
    <property type="term" value="F:signaling receptor binding"/>
    <property type="evidence" value="ECO:0007669"/>
    <property type="project" value="TreeGrafter"/>
</dbReference>
<dbReference type="InterPro" id="IPR036179">
    <property type="entry name" value="Ig-like_dom_sf"/>
</dbReference>
<reference evidence="9" key="1">
    <citation type="submission" date="2025-08" db="UniProtKB">
        <authorList>
            <consortium name="Ensembl"/>
        </authorList>
    </citation>
    <scope>IDENTIFICATION</scope>
</reference>
<dbReference type="InterPro" id="IPR050504">
    <property type="entry name" value="IgSF_BTN/MOG"/>
</dbReference>
<dbReference type="InterPro" id="IPR013106">
    <property type="entry name" value="Ig_V-set"/>
</dbReference>
<dbReference type="SMART" id="SM00406">
    <property type="entry name" value="IGv"/>
    <property type="match status" value="3"/>
</dbReference>
<evidence type="ECO:0000256" key="2">
    <source>
        <dbReference type="ARBA" id="ARBA00022729"/>
    </source>
</evidence>
<dbReference type="Proteomes" id="UP000694700">
    <property type="component" value="Unplaced"/>
</dbReference>
<dbReference type="GO" id="GO:0001817">
    <property type="term" value="P:regulation of cytokine production"/>
    <property type="evidence" value="ECO:0007669"/>
    <property type="project" value="TreeGrafter"/>
</dbReference>
<keyword evidence="4" id="KW-1015">Disulfide bond</keyword>
<evidence type="ECO:0000256" key="4">
    <source>
        <dbReference type="ARBA" id="ARBA00023157"/>
    </source>
</evidence>
<dbReference type="InterPro" id="IPR013783">
    <property type="entry name" value="Ig-like_fold"/>
</dbReference>
<dbReference type="FunFam" id="2.60.40.10:FF:000142">
    <property type="entry name" value="V-set domain-containing T-cell activation inhibitor 1"/>
    <property type="match status" value="1"/>
</dbReference>
<evidence type="ECO:0000256" key="6">
    <source>
        <dbReference type="ARBA" id="ARBA00023319"/>
    </source>
</evidence>
<keyword evidence="2" id="KW-0732">Signal</keyword>
<evidence type="ECO:0000256" key="3">
    <source>
        <dbReference type="ARBA" id="ARBA00023136"/>
    </source>
</evidence>
<feature type="domain" description="Ig-like" evidence="8">
    <location>
        <begin position="401"/>
        <end position="469"/>
    </location>
</feature>
<feature type="domain" description="Ig-like" evidence="8">
    <location>
        <begin position="229"/>
        <end position="345"/>
    </location>
</feature>
<name>A0A8C1Y8J5_CYPCA</name>
<evidence type="ECO:0000313" key="9">
    <source>
        <dbReference type="Ensembl" id="ENSCCRP00015092636.1"/>
    </source>
</evidence>
<evidence type="ECO:0000256" key="1">
    <source>
        <dbReference type="ARBA" id="ARBA00004370"/>
    </source>
</evidence>
<protein>
    <recommendedName>
        <fullName evidence="8">Ig-like domain-containing protein</fullName>
    </recommendedName>
</protein>
<evidence type="ECO:0000313" key="10">
    <source>
        <dbReference type="Proteomes" id="UP000694700"/>
    </source>
</evidence>
<dbReference type="Ensembl" id="ENSCCRT00015095606.1">
    <property type="protein sequence ID" value="ENSCCRP00015092636.1"/>
    <property type="gene ID" value="ENSCCRG00015037350.1"/>
</dbReference>
<organism evidence="9 10">
    <name type="scientific">Cyprinus carpio</name>
    <name type="common">Common carp</name>
    <dbReference type="NCBI Taxonomy" id="7962"/>
    <lineage>
        <taxon>Eukaryota</taxon>
        <taxon>Metazoa</taxon>
        <taxon>Chordata</taxon>
        <taxon>Craniata</taxon>
        <taxon>Vertebrata</taxon>
        <taxon>Euteleostomi</taxon>
        <taxon>Actinopterygii</taxon>
        <taxon>Neopterygii</taxon>
        <taxon>Teleostei</taxon>
        <taxon>Ostariophysi</taxon>
        <taxon>Cypriniformes</taxon>
        <taxon>Cyprinidae</taxon>
        <taxon>Cyprininae</taxon>
        <taxon>Cyprinus</taxon>
    </lineage>
</organism>
<dbReference type="PROSITE" id="PS50835">
    <property type="entry name" value="IG_LIKE"/>
    <property type="match status" value="3"/>
</dbReference>
<dbReference type="GO" id="GO:0009897">
    <property type="term" value="C:external side of plasma membrane"/>
    <property type="evidence" value="ECO:0007669"/>
    <property type="project" value="TreeGrafter"/>
</dbReference>
<comment type="subcellular location">
    <subcellularLocation>
        <location evidence="1">Membrane</location>
    </subcellularLocation>
</comment>
<keyword evidence="7" id="KW-0175">Coiled coil</keyword>
<dbReference type="Gene3D" id="2.60.40.10">
    <property type="entry name" value="Immunoglobulins"/>
    <property type="match status" value="3"/>
</dbReference>
<feature type="domain" description="Ig-like" evidence="8">
    <location>
        <begin position="14"/>
        <end position="113"/>
    </location>
</feature>
<evidence type="ECO:0000256" key="7">
    <source>
        <dbReference type="SAM" id="Coils"/>
    </source>
</evidence>
<keyword evidence="5" id="KW-0325">Glycoprotein</keyword>
<dbReference type="PROSITE" id="PS51257">
    <property type="entry name" value="PROKAR_LIPOPROTEIN"/>
    <property type="match status" value="1"/>
</dbReference>
<evidence type="ECO:0000259" key="8">
    <source>
        <dbReference type="PROSITE" id="PS50835"/>
    </source>
</evidence>
<dbReference type="PANTHER" id="PTHR24100">
    <property type="entry name" value="BUTYROPHILIN"/>
    <property type="match status" value="1"/>
</dbReference>
<sequence>MAARISNDFQLVIPERGERVKINAGSTLTVSCHLSPALSAVDMEITWFGEMSCICAYKNREMTQSVGYEGRASLFINDLSRGNVSLRVADFRESDLGVYMCRVVSRNETQQITVDVAEEVSAIFKDQSFFTVNHNMGETSNKSEHHCDSDNQLEDYKIGEAIYQLSIHSAYHSASGKDQCKDCKGEMDNKLSSQYIKSDLSHQDEQPGDDRMGTKSKDFLSQASYHNEPNKSQHGMEVLNKNFQLVVPSKTPEVSLGADLIIPCHLSPEISAVDMEISWSNDTACVCLYKDRKVTEGVLFKDRVSLFTHKLREGNVSLRLKNFRLSDIGNYHCQVISKYRREKISVRVRIDPGVQHVSQTPIYEDRYYCQLMQHEDKTRREAAKNLSQASRHDSDKKQHGIKWFKETDCVCIYKKGHVIEGRSYKDRASLDTHILERGNVSLHLNNFSVSDVGDYYCQVISGDRTQQITVGVRIKPEVQPVSQSPTFQGQSNRIKLFEIDKIWTKQETDKMNESALMAEELHDMLIKACKEKDRQLKRAEQELRETRNMLDRLLRLNPHAQFLDKDKSNPI</sequence>
<keyword evidence="6" id="KW-0393">Immunoglobulin domain</keyword>